<proteinExistence type="predicted"/>
<dbReference type="PANTHER" id="PTHR42855:SF2">
    <property type="entry name" value="DRUG RESISTANCE ABC TRANSPORTER,ATP-BINDING PROTEIN"/>
    <property type="match status" value="1"/>
</dbReference>
<dbReference type="CDD" id="cd03221">
    <property type="entry name" value="ABCF_EF-3"/>
    <property type="match status" value="2"/>
</dbReference>
<dbReference type="Proteomes" id="UP001223261">
    <property type="component" value="Chromosome"/>
</dbReference>
<evidence type="ECO:0000256" key="2">
    <source>
        <dbReference type="ARBA" id="ARBA00022840"/>
    </source>
</evidence>
<evidence type="ECO:0000259" key="3">
    <source>
        <dbReference type="PROSITE" id="PS50893"/>
    </source>
</evidence>
<dbReference type="GO" id="GO:0005524">
    <property type="term" value="F:ATP binding"/>
    <property type="evidence" value="ECO:0007669"/>
    <property type="project" value="UniProtKB-KW"/>
</dbReference>
<dbReference type="GO" id="GO:0016887">
    <property type="term" value="F:ATP hydrolysis activity"/>
    <property type="evidence" value="ECO:0007669"/>
    <property type="project" value="InterPro"/>
</dbReference>
<accession>A0AAX3W4G0</accession>
<dbReference type="InterPro" id="IPR032781">
    <property type="entry name" value="ABC_tran_Xtn"/>
</dbReference>
<dbReference type="PROSITE" id="PS00211">
    <property type="entry name" value="ABC_TRANSPORTER_1"/>
    <property type="match status" value="2"/>
</dbReference>
<keyword evidence="2" id="KW-0067">ATP-binding</keyword>
<evidence type="ECO:0000313" key="5">
    <source>
        <dbReference type="Proteomes" id="UP001223261"/>
    </source>
</evidence>
<dbReference type="PANTHER" id="PTHR42855">
    <property type="entry name" value="ABC TRANSPORTER ATP-BINDING SUBUNIT"/>
    <property type="match status" value="1"/>
</dbReference>
<gene>
    <name evidence="4" type="primary">abc-f</name>
    <name evidence="4" type="ORF">PYH69_13265</name>
</gene>
<dbReference type="InterPro" id="IPR003439">
    <property type="entry name" value="ABC_transporter-like_ATP-bd"/>
</dbReference>
<dbReference type="InterPro" id="IPR051309">
    <property type="entry name" value="ABCF_ATPase"/>
</dbReference>
<dbReference type="EMBL" id="CP118848">
    <property type="protein sequence ID" value="WHI59665.1"/>
    <property type="molecule type" value="Genomic_DNA"/>
</dbReference>
<sequence length="541" mass="62408">MNIINISKVTQSYMGDIIFDDIKYDLNDGDCVGLVGRNGEGKSTLLKLMAGVEVPTEGQISWQKNLSIGYLNQLPKYQDDKNIYECLSEVFEELNNIAGRMSDIELKMANNPDDLNKLLKQYGQLQELYEEHGGYEKDAQIRRVSHGLKISNLLESTWSKLSGGERTKVGLAQILLKQPKLLLLDEPTNHLDISAIDWLTDFIKQYSGAIVIVSHDRYFLDETVNEIIEIDQGTLHIYNGNYSYFVKEKEARIIREFEAYQTQQKRIKKMEESIKQLRLWASQAKPPNAAMYKRAKSMEKALDRIKRVEKPILENNKMNVNLSEGQRVSNDVVEFVNVSKMYDDILFENINLLIRRKEHVAIIGDNGTGKSTILKLILGNEEQDEGKIKLAPNLRIGYLSQHTFENLNSETVIEVFREVVNVTEGQARHILAQFLFYGEDVFKPIKYLSGGEKMRLRWAQIVNQNFNVLILDEPTNHLDIDSKETIEDALEKYNGTIIAVSHDRYFLNKLFNITYLLKEQILTKYEGNYDYVKEKIKQNEI</sequence>
<dbReference type="RefSeq" id="WP_282862001.1">
    <property type="nucleotide sequence ID" value="NZ_CP118848.1"/>
</dbReference>
<keyword evidence="1" id="KW-0547">Nucleotide-binding</keyword>
<dbReference type="AlphaFoldDB" id="A0AAX3W4G0"/>
<dbReference type="SMART" id="SM00382">
    <property type="entry name" value="AAA"/>
    <property type="match status" value="2"/>
</dbReference>
<feature type="domain" description="ABC transporter" evidence="3">
    <location>
        <begin position="328"/>
        <end position="541"/>
    </location>
</feature>
<protein>
    <submittedName>
        <fullName evidence="4">ABC-F type ribosomal protection protein</fullName>
    </submittedName>
</protein>
<dbReference type="InterPro" id="IPR017871">
    <property type="entry name" value="ABC_transporter-like_CS"/>
</dbReference>
<reference evidence="4" key="1">
    <citation type="journal article" date="2023" name="Antibiotics">
        <title>Prevalence and Molecular Characterization of Methicillin-Resistant Staphylococci (MRS) and Mammaliicocci (MRM) in Dromedary Camels from Algeria: First Detection of SCCmec-mecC Hybrid in Methicillin-Resistant Mammaliicoccus lentus.</title>
        <authorList>
            <person name="Belhout C."/>
            <person name="Boyen F."/>
            <person name="Vereecke N."/>
            <person name="Theuns S."/>
            <person name="Taibi N."/>
            <person name="Stegger M."/>
            <person name="de la Fe-Rodriguez P.Y."/>
            <person name="Bouayad L."/>
            <person name="Elgroud R."/>
            <person name="Butaye P."/>
        </authorList>
    </citation>
    <scope>NUCLEOTIDE SEQUENCE</scope>
    <source>
        <strain evidence="4">7048</strain>
    </source>
</reference>
<evidence type="ECO:0000256" key="1">
    <source>
        <dbReference type="ARBA" id="ARBA00022741"/>
    </source>
</evidence>
<dbReference type="InterPro" id="IPR003593">
    <property type="entry name" value="AAA+_ATPase"/>
</dbReference>
<dbReference type="Gene3D" id="3.40.50.300">
    <property type="entry name" value="P-loop containing nucleotide triphosphate hydrolases"/>
    <property type="match status" value="2"/>
</dbReference>
<evidence type="ECO:0000313" key="4">
    <source>
        <dbReference type="EMBL" id="WHI59665.1"/>
    </source>
</evidence>
<dbReference type="Pfam" id="PF12848">
    <property type="entry name" value="ABC_tran_Xtn"/>
    <property type="match status" value="1"/>
</dbReference>
<dbReference type="PROSITE" id="PS50893">
    <property type="entry name" value="ABC_TRANSPORTER_2"/>
    <property type="match status" value="2"/>
</dbReference>
<name>A0AAX3W4G0_MAMLE</name>
<dbReference type="InterPro" id="IPR027417">
    <property type="entry name" value="P-loop_NTPase"/>
</dbReference>
<dbReference type="SUPFAM" id="SSF52540">
    <property type="entry name" value="P-loop containing nucleoside triphosphate hydrolases"/>
    <property type="match status" value="2"/>
</dbReference>
<organism evidence="4 5">
    <name type="scientific">Mammaliicoccus lentus</name>
    <name type="common">Staphylococcus lentus</name>
    <dbReference type="NCBI Taxonomy" id="42858"/>
    <lineage>
        <taxon>Bacteria</taxon>
        <taxon>Bacillati</taxon>
        <taxon>Bacillota</taxon>
        <taxon>Bacilli</taxon>
        <taxon>Bacillales</taxon>
        <taxon>Staphylococcaceae</taxon>
        <taxon>Mammaliicoccus</taxon>
    </lineage>
</organism>
<dbReference type="Pfam" id="PF00005">
    <property type="entry name" value="ABC_tran"/>
    <property type="match status" value="2"/>
</dbReference>
<dbReference type="FunFam" id="3.40.50.300:FF:000011">
    <property type="entry name" value="Putative ABC transporter ATP-binding component"/>
    <property type="match status" value="1"/>
</dbReference>
<dbReference type="NCBIfam" id="NF000355">
    <property type="entry name" value="ribo_prot_ABC_F"/>
    <property type="match status" value="1"/>
</dbReference>
<feature type="domain" description="ABC transporter" evidence="3">
    <location>
        <begin position="1"/>
        <end position="257"/>
    </location>
</feature>